<evidence type="ECO:0000256" key="3">
    <source>
        <dbReference type="ARBA" id="ARBA00022908"/>
    </source>
</evidence>
<proteinExistence type="inferred from homology"/>
<feature type="domain" description="Tyr recombinase" evidence="7">
    <location>
        <begin position="142"/>
        <end position="325"/>
    </location>
</feature>
<dbReference type="InterPro" id="IPR013762">
    <property type="entry name" value="Integrase-like_cat_sf"/>
</dbReference>
<dbReference type="AlphaFoldDB" id="A0A1M6L3N5"/>
<dbReference type="GO" id="GO:0006310">
    <property type="term" value="P:DNA recombination"/>
    <property type="evidence" value="ECO:0007669"/>
    <property type="project" value="UniProtKB-KW"/>
</dbReference>
<keyword evidence="10" id="KW-1185">Reference proteome</keyword>
<dbReference type="InterPro" id="IPR010998">
    <property type="entry name" value="Integrase_recombinase_N"/>
</dbReference>
<dbReference type="CDD" id="cd00397">
    <property type="entry name" value="DNA_BRE_C"/>
    <property type="match status" value="1"/>
</dbReference>
<dbReference type="SUPFAM" id="SSF56349">
    <property type="entry name" value="DNA breaking-rejoining enzymes"/>
    <property type="match status" value="1"/>
</dbReference>
<reference evidence="9 10" key="1">
    <citation type="submission" date="2016-11" db="EMBL/GenBank/DDBJ databases">
        <authorList>
            <person name="Jaros S."/>
            <person name="Januszkiewicz K."/>
            <person name="Wedrychowicz H."/>
        </authorList>
    </citation>
    <scope>NUCLEOTIDE SEQUENCE [LARGE SCALE GENOMIC DNA]</scope>
    <source>
        <strain evidence="9 10">DSM 3090</strain>
    </source>
</reference>
<sequence>MPRLNKKQQQNDINEVMDIFLSYCVEKDLTVKTRNSYRSSILLFSTWLEEIYNITDVTKITKTQIKEYLQDTRERGKYTLTTTTVNVNNNPSARRDFNKEISSTTVNGYLRIIKVFLQYCVDTRIVKENVATTIKQYKVKRTPKEDISDEQFRLLLNCMPRHTFSGYRDYILFQLLLDTGMRISETLALKIEDINLNNNTIFLSETITKGRKDRIVYFGSKMQRQLKRWLNYKDSVLNSNLIFCSNRANMMTASGIESNLRYYLQLARINKKITCHTFRNNFAKRYLAAGGSIYILSKLLGHSSVTVTENAYADLLQGDIKKNYISPLASMGGR</sequence>
<dbReference type="GO" id="GO:0015074">
    <property type="term" value="P:DNA integration"/>
    <property type="evidence" value="ECO:0007669"/>
    <property type="project" value="UniProtKB-KW"/>
</dbReference>
<dbReference type="RefSeq" id="WP_072902195.1">
    <property type="nucleotide sequence ID" value="NZ_FRAD01000005.1"/>
</dbReference>
<dbReference type="Pfam" id="PF02899">
    <property type="entry name" value="Phage_int_SAM_1"/>
    <property type="match status" value="1"/>
</dbReference>
<evidence type="ECO:0000256" key="4">
    <source>
        <dbReference type="ARBA" id="ARBA00023125"/>
    </source>
</evidence>
<keyword evidence="5" id="KW-0233">DNA recombination</keyword>
<evidence type="ECO:0000256" key="6">
    <source>
        <dbReference type="PROSITE-ProRule" id="PRU01248"/>
    </source>
</evidence>
<feature type="domain" description="Core-binding (CB)" evidence="8">
    <location>
        <begin position="11"/>
        <end position="121"/>
    </location>
</feature>
<dbReference type="InterPro" id="IPR011010">
    <property type="entry name" value="DNA_brk_join_enz"/>
</dbReference>
<evidence type="ECO:0000256" key="5">
    <source>
        <dbReference type="ARBA" id="ARBA00023172"/>
    </source>
</evidence>
<evidence type="ECO:0000259" key="8">
    <source>
        <dbReference type="PROSITE" id="PS51900"/>
    </source>
</evidence>
<evidence type="ECO:0000256" key="1">
    <source>
        <dbReference type="ARBA" id="ARBA00003283"/>
    </source>
</evidence>
<organism evidence="9 10">
    <name type="scientific">Hathewaya proteolytica DSM 3090</name>
    <dbReference type="NCBI Taxonomy" id="1121331"/>
    <lineage>
        <taxon>Bacteria</taxon>
        <taxon>Bacillati</taxon>
        <taxon>Bacillota</taxon>
        <taxon>Clostridia</taxon>
        <taxon>Eubacteriales</taxon>
        <taxon>Clostridiaceae</taxon>
        <taxon>Hathewaya</taxon>
    </lineage>
</organism>
<comment type="similarity">
    <text evidence="2">Belongs to the 'phage' integrase family.</text>
</comment>
<dbReference type="PANTHER" id="PTHR30349:SF64">
    <property type="entry name" value="PROPHAGE INTEGRASE INTD-RELATED"/>
    <property type="match status" value="1"/>
</dbReference>
<gene>
    <name evidence="9" type="ORF">SAMN02745248_00609</name>
</gene>
<evidence type="ECO:0000313" key="9">
    <source>
        <dbReference type="EMBL" id="SHJ65807.1"/>
    </source>
</evidence>
<protein>
    <submittedName>
        <fullName evidence="9">Integrase/recombinase XerD</fullName>
    </submittedName>
</protein>
<dbReference type="InterPro" id="IPR050090">
    <property type="entry name" value="Tyrosine_recombinase_XerCD"/>
</dbReference>
<dbReference type="Gene3D" id="1.10.443.10">
    <property type="entry name" value="Intergrase catalytic core"/>
    <property type="match status" value="1"/>
</dbReference>
<dbReference type="InterPro" id="IPR004107">
    <property type="entry name" value="Integrase_SAM-like_N"/>
</dbReference>
<dbReference type="Gene3D" id="1.10.150.130">
    <property type="match status" value="1"/>
</dbReference>
<dbReference type="OrthoDB" id="9785687at2"/>
<evidence type="ECO:0000313" key="10">
    <source>
        <dbReference type="Proteomes" id="UP000183952"/>
    </source>
</evidence>
<evidence type="ECO:0000259" key="7">
    <source>
        <dbReference type="PROSITE" id="PS51898"/>
    </source>
</evidence>
<evidence type="ECO:0000256" key="2">
    <source>
        <dbReference type="ARBA" id="ARBA00008857"/>
    </source>
</evidence>
<dbReference type="InterPro" id="IPR044068">
    <property type="entry name" value="CB"/>
</dbReference>
<keyword evidence="3" id="KW-0229">DNA integration</keyword>
<dbReference type="GO" id="GO:0003677">
    <property type="term" value="F:DNA binding"/>
    <property type="evidence" value="ECO:0007669"/>
    <property type="project" value="UniProtKB-UniRule"/>
</dbReference>
<keyword evidence="4 6" id="KW-0238">DNA-binding</keyword>
<dbReference type="EMBL" id="FRAD01000005">
    <property type="protein sequence ID" value="SHJ65807.1"/>
    <property type="molecule type" value="Genomic_DNA"/>
</dbReference>
<dbReference type="Proteomes" id="UP000183952">
    <property type="component" value="Unassembled WGS sequence"/>
</dbReference>
<dbReference type="InterPro" id="IPR002104">
    <property type="entry name" value="Integrase_catalytic"/>
</dbReference>
<comment type="function">
    <text evidence="1">Site-specific tyrosine recombinase, which acts by catalyzing the cutting and rejoining of the recombining DNA molecules.</text>
</comment>
<accession>A0A1M6L3N5</accession>
<name>A0A1M6L3N5_9CLOT</name>
<dbReference type="PROSITE" id="PS51898">
    <property type="entry name" value="TYR_RECOMBINASE"/>
    <property type="match status" value="1"/>
</dbReference>
<dbReference type="PROSITE" id="PS51900">
    <property type="entry name" value="CB"/>
    <property type="match status" value="1"/>
</dbReference>
<dbReference type="PANTHER" id="PTHR30349">
    <property type="entry name" value="PHAGE INTEGRASE-RELATED"/>
    <property type="match status" value="1"/>
</dbReference>
<dbReference type="STRING" id="1121331.SAMN02745248_00609"/>
<dbReference type="Pfam" id="PF00589">
    <property type="entry name" value="Phage_integrase"/>
    <property type="match status" value="1"/>
</dbReference>